<protein>
    <submittedName>
        <fullName evidence="2">Uncharacterized protein</fullName>
    </submittedName>
</protein>
<dbReference type="Proteomes" id="UP001155241">
    <property type="component" value="Unassembled WGS sequence"/>
</dbReference>
<reference evidence="2" key="1">
    <citation type="submission" date="2022-06" db="EMBL/GenBank/DDBJ databases">
        <title>Aeoliella straminimaris, a novel planctomycete from sediments.</title>
        <authorList>
            <person name="Vitorino I.R."/>
            <person name="Lage O.M."/>
        </authorList>
    </citation>
    <scope>NUCLEOTIDE SEQUENCE</scope>
    <source>
        <strain evidence="2">ICT_H6.2</strain>
    </source>
</reference>
<sequence length="300" mass="32625">MIRWSLVLFFAVAVGSTAFGQEAPRWKFTAGGELRYEVVQQTTFNVDAQQAGTFASNASQTTDVLWRIDSVDEAGTMTATQVIERIRVSITQAEGLELVYDSDEDDAPAGLSAMLMPMFDLLLDNEVTVVVTSRGEVKEVKLPEEMEGRLASIPATRPMSSLITGAGLQRVAQQIALLLPTEGEDSASRKMVIDNRVLGNLQGELTWKAAGTEGDVHKFEPTIQLSVQPNEQAEEDPYLPVKPLDEPKITEQSVTGAAEFDAAVGKLTKSKLELQLTLTGKLLNSKVQSKVKQTVEVTAK</sequence>
<feature type="chain" id="PRO_5040877634" evidence="1">
    <location>
        <begin position="21"/>
        <end position="300"/>
    </location>
</feature>
<feature type="signal peptide" evidence="1">
    <location>
        <begin position="1"/>
        <end position="20"/>
    </location>
</feature>
<comment type="caution">
    <text evidence="2">The sequence shown here is derived from an EMBL/GenBank/DDBJ whole genome shotgun (WGS) entry which is preliminary data.</text>
</comment>
<evidence type="ECO:0000313" key="2">
    <source>
        <dbReference type="EMBL" id="MCO6047798.1"/>
    </source>
</evidence>
<name>A0A9X2FGA9_9BACT</name>
<keyword evidence="1" id="KW-0732">Signal</keyword>
<dbReference type="AlphaFoldDB" id="A0A9X2FGA9"/>
<proteinExistence type="predicted"/>
<accession>A0A9X2FGA9</accession>
<keyword evidence="3" id="KW-1185">Reference proteome</keyword>
<gene>
    <name evidence="2" type="ORF">NG895_28165</name>
</gene>
<evidence type="ECO:0000313" key="3">
    <source>
        <dbReference type="Proteomes" id="UP001155241"/>
    </source>
</evidence>
<dbReference type="RefSeq" id="WP_252855905.1">
    <property type="nucleotide sequence ID" value="NZ_JAMXLR010000092.1"/>
</dbReference>
<organism evidence="2 3">
    <name type="scientific">Aeoliella straminimaris</name>
    <dbReference type="NCBI Taxonomy" id="2954799"/>
    <lineage>
        <taxon>Bacteria</taxon>
        <taxon>Pseudomonadati</taxon>
        <taxon>Planctomycetota</taxon>
        <taxon>Planctomycetia</taxon>
        <taxon>Pirellulales</taxon>
        <taxon>Lacipirellulaceae</taxon>
        <taxon>Aeoliella</taxon>
    </lineage>
</organism>
<dbReference type="EMBL" id="JAMXLR010000092">
    <property type="protein sequence ID" value="MCO6047798.1"/>
    <property type="molecule type" value="Genomic_DNA"/>
</dbReference>
<evidence type="ECO:0000256" key="1">
    <source>
        <dbReference type="SAM" id="SignalP"/>
    </source>
</evidence>